<accession>A0AAN8JFI9</accession>
<dbReference type="PROSITE" id="PS00518">
    <property type="entry name" value="ZF_RING_1"/>
    <property type="match status" value="1"/>
</dbReference>
<evidence type="ECO:0000256" key="2">
    <source>
        <dbReference type="ARBA" id="ARBA00022723"/>
    </source>
</evidence>
<evidence type="ECO:0000256" key="1">
    <source>
        <dbReference type="ARBA" id="ARBA00004123"/>
    </source>
</evidence>
<comment type="caution">
    <text evidence="9">The sequence shown here is derived from an EMBL/GenBank/DDBJ whole genome shotgun (WGS) entry which is preliminary data.</text>
</comment>
<keyword evidence="2" id="KW-0479">Metal-binding</keyword>
<sequence>MEETSKINVKQKLNSSMDEDPESKNNVLVPIVNINCYLTCGICKGYLYEASTITDCMHTFCKSCIVKFTEKNVHCPTCNIVIHPTEPLINIKLDRTLQDILYSLLPHVAQEEQEREKKFYEIHGIEKKYVPAYITPCIKPAVKHDVEHKFDVKPEVIPPVSLLLNYGGCSSGIILKALEKRYLRVTGGATICHVVQFLRKKLTLKDYHQVNLYCSCGSSNICLDGTRTLQAVKDLYSSTKDILELEYHILSTCVM</sequence>
<dbReference type="SUPFAM" id="SSF57850">
    <property type="entry name" value="RING/U-box"/>
    <property type="match status" value="1"/>
</dbReference>
<dbReference type="Pfam" id="PF13923">
    <property type="entry name" value="zf-C3HC4_2"/>
    <property type="match status" value="1"/>
</dbReference>
<dbReference type="InterPro" id="IPR017907">
    <property type="entry name" value="Znf_RING_CS"/>
</dbReference>
<gene>
    <name evidence="9" type="ORF">SNE40_017739</name>
</gene>
<dbReference type="PROSITE" id="PS50089">
    <property type="entry name" value="ZF_RING_2"/>
    <property type="match status" value="1"/>
</dbReference>
<evidence type="ECO:0000256" key="7">
    <source>
        <dbReference type="SAM" id="MobiDB-lite"/>
    </source>
</evidence>
<name>A0AAN8JFI9_PATCE</name>
<reference evidence="9 10" key="1">
    <citation type="submission" date="2024-01" db="EMBL/GenBank/DDBJ databases">
        <title>The genome of the rayed Mediterranean limpet Patella caerulea (Linnaeus, 1758).</title>
        <authorList>
            <person name="Anh-Thu Weber A."/>
            <person name="Halstead-Nussloch G."/>
        </authorList>
    </citation>
    <scope>NUCLEOTIDE SEQUENCE [LARGE SCALE GENOMIC DNA]</scope>
    <source>
        <strain evidence="9">AATW-2023a</strain>
        <tissue evidence="9">Whole specimen</tissue>
    </source>
</reference>
<keyword evidence="4" id="KW-0862">Zinc</keyword>
<keyword evidence="10" id="KW-1185">Reference proteome</keyword>
<evidence type="ECO:0000259" key="8">
    <source>
        <dbReference type="PROSITE" id="PS50089"/>
    </source>
</evidence>
<proteinExistence type="predicted"/>
<evidence type="ECO:0000313" key="9">
    <source>
        <dbReference type="EMBL" id="KAK6174468.1"/>
    </source>
</evidence>
<feature type="region of interest" description="Disordered" evidence="7">
    <location>
        <begin position="1"/>
        <end position="22"/>
    </location>
</feature>
<dbReference type="Gene3D" id="3.10.20.90">
    <property type="entry name" value="Phosphatidylinositol 3-kinase Catalytic Subunit, Chain A, domain 1"/>
    <property type="match status" value="1"/>
</dbReference>
<dbReference type="FunFam" id="3.30.40.10:FF:000122">
    <property type="entry name" value="polycomb group RING finger protein 1"/>
    <property type="match status" value="1"/>
</dbReference>
<dbReference type="SMART" id="SM00184">
    <property type="entry name" value="RING"/>
    <property type="match status" value="1"/>
</dbReference>
<organism evidence="9 10">
    <name type="scientific">Patella caerulea</name>
    <name type="common">Rayed Mediterranean limpet</name>
    <dbReference type="NCBI Taxonomy" id="87958"/>
    <lineage>
        <taxon>Eukaryota</taxon>
        <taxon>Metazoa</taxon>
        <taxon>Spiralia</taxon>
        <taxon>Lophotrochozoa</taxon>
        <taxon>Mollusca</taxon>
        <taxon>Gastropoda</taxon>
        <taxon>Patellogastropoda</taxon>
        <taxon>Patelloidea</taxon>
        <taxon>Patellidae</taxon>
        <taxon>Patella</taxon>
    </lineage>
</organism>
<dbReference type="InterPro" id="IPR051507">
    <property type="entry name" value="PcG_RING_finger"/>
</dbReference>
<dbReference type="EMBL" id="JAZGQO010000011">
    <property type="protein sequence ID" value="KAK6174468.1"/>
    <property type="molecule type" value="Genomic_DNA"/>
</dbReference>
<evidence type="ECO:0000313" key="10">
    <source>
        <dbReference type="Proteomes" id="UP001347796"/>
    </source>
</evidence>
<feature type="domain" description="RING-type" evidence="8">
    <location>
        <begin position="40"/>
        <end position="79"/>
    </location>
</feature>
<protein>
    <recommendedName>
        <fullName evidence="8">RING-type domain-containing protein</fullName>
    </recommendedName>
</protein>
<dbReference type="GO" id="GO:0005634">
    <property type="term" value="C:nucleus"/>
    <property type="evidence" value="ECO:0007669"/>
    <property type="project" value="UniProtKB-SubCell"/>
</dbReference>
<comment type="subcellular location">
    <subcellularLocation>
        <location evidence="1">Nucleus</location>
    </subcellularLocation>
</comment>
<dbReference type="GO" id="GO:0008270">
    <property type="term" value="F:zinc ion binding"/>
    <property type="evidence" value="ECO:0007669"/>
    <property type="project" value="UniProtKB-KW"/>
</dbReference>
<dbReference type="AlphaFoldDB" id="A0AAN8JFI9"/>
<dbReference type="Proteomes" id="UP001347796">
    <property type="component" value="Unassembled WGS sequence"/>
</dbReference>
<evidence type="ECO:0000256" key="5">
    <source>
        <dbReference type="ARBA" id="ARBA00023242"/>
    </source>
</evidence>
<dbReference type="Gene3D" id="3.30.40.10">
    <property type="entry name" value="Zinc/RING finger domain, C3HC4 (zinc finger)"/>
    <property type="match status" value="1"/>
</dbReference>
<dbReference type="InterPro" id="IPR001841">
    <property type="entry name" value="Znf_RING"/>
</dbReference>
<keyword evidence="3 6" id="KW-0863">Zinc-finger</keyword>
<dbReference type="InterPro" id="IPR013083">
    <property type="entry name" value="Znf_RING/FYVE/PHD"/>
</dbReference>
<evidence type="ECO:0000256" key="4">
    <source>
        <dbReference type="ARBA" id="ARBA00022833"/>
    </source>
</evidence>
<evidence type="ECO:0000256" key="3">
    <source>
        <dbReference type="ARBA" id="ARBA00022771"/>
    </source>
</evidence>
<evidence type="ECO:0000256" key="6">
    <source>
        <dbReference type="PROSITE-ProRule" id="PRU00175"/>
    </source>
</evidence>
<feature type="compositionally biased region" description="Polar residues" evidence="7">
    <location>
        <begin position="1"/>
        <end position="16"/>
    </location>
</feature>
<dbReference type="PANTHER" id="PTHR45893">
    <property type="entry name" value="POLYCOMB GROUP RING FINGER PROTEIN"/>
    <property type="match status" value="1"/>
</dbReference>
<keyword evidence="5" id="KW-0539">Nucleus</keyword>